<sequence length="189" mass="21620">MKWSLLELNKYKEEPLVFSETLHLKEELLQRDDTLLDVSPIKVEGLLAVNKSEYLLHYTIQVTVTVPSSRSLEPVALPMQITVDEVFMTKEQMDTRDERFAAEEIILLDKPTIDLDESVEDNILLSIPIQVLTEEEQNSQEMPSGNDWEVISEEAYLESKQKAAEQTVDPRLAKLSELLSDNAEKEDNS</sequence>
<evidence type="ECO:0000313" key="1">
    <source>
        <dbReference type="EMBL" id="QNP38705.1"/>
    </source>
</evidence>
<dbReference type="InterPro" id="IPR003772">
    <property type="entry name" value="YceD"/>
</dbReference>
<dbReference type="Proteomes" id="UP000516122">
    <property type="component" value="Chromosome"/>
</dbReference>
<accession>A0A7H0FRN9</accession>
<dbReference type="AlphaFoldDB" id="A0A7H0FRN9"/>
<dbReference type="RefSeq" id="WP_002383443.1">
    <property type="nucleotide sequence ID" value="NZ_CABGRP010000009.1"/>
</dbReference>
<name>A0A7H0FRN9_ENTFL</name>
<dbReference type="EMBL" id="CP060804">
    <property type="protein sequence ID" value="QNP38705.1"/>
    <property type="molecule type" value="Genomic_DNA"/>
</dbReference>
<gene>
    <name evidence="1" type="ORF">H9Q64_05350</name>
</gene>
<dbReference type="Pfam" id="PF02620">
    <property type="entry name" value="YceD"/>
    <property type="match status" value="1"/>
</dbReference>
<evidence type="ECO:0000313" key="2">
    <source>
        <dbReference type="Proteomes" id="UP000516122"/>
    </source>
</evidence>
<organism evidence="1 2">
    <name type="scientific">Enterococcus faecalis</name>
    <name type="common">Streptococcus faecalis</name>
    <dbReference type="NCBI Taxonomy" id="1351"/>
    <lineage>
        <taxon>Bacteria</taxon>
        <taxon>Bacillati</taxon>
        <taxon>Bacillota</taxon>
        <taxon>Bacilli</taxon>
        <taxon>Lactobacillales</taxon>
        <taxon>Enterococcaceae</taxon>
        <taxon>Enterococcus</taxon>
    </lineage>
</organism>
<reference evidence="1 2" key="1">
    <citation type="submission" date="2020-08" db="EMBL/GenBank/DDBJ databases">
        <title>Enterococcus faecalis SF28073 genome assembly.</title>
        <authorList>
            <person name="Duerkop B.A."/>
            <person name="Johnson C.N."/>
        </authorList>
    </citation>
    <scope>NUCLEOTIDE SEQUENCE [LARGE SCALE GENOMIC DNA]</scope>
    <source>
        <strain evidence="1 2">SF28073</strain>
    </source>
</reference>
<proteinExistence type="predicted"/>
<protein>
    <submittedName>
        <fullName evidence="1">DUF177 domain-containing protein</fullName>
    </submittedName>
</protein>